<evidence type="ECO:0000313" key="2">
    <source>
        <dbReference type="EMBL" id="ALN81904.1"/>
    </source>
</evidence>
<keyword evidence="1" id="KW-1133">Transmembrane helix</keyword>
<sequence length="189" mass="22484">MEQFLHIRVLLGIVLGLAITTLLKGLARFVQHPGRDRVYGVHIAWAISMFTLLAHFWWWEFRLVHHVQWSFVAYAFLILYVVVLYLLCTLLFPDDIGDYGSWREYFQSRRKWFFGIMAVSYLIDFGDTLIKGRAYFDSFGIEYPLRNLSYVLLCLIAIRTRSETFHRVFVAASLIYQVSWIYRLFDFVQ</sequence>
<accession>A0A0S2DT99</accession>
<dbReference type="OrthoDB" id="9803673at2"/>
<feature type="transmembrane region" description="Helical" evidence="1">
    <location>
        <begin position="38"/>
        <end position="59"/>
    </location>
</feature>
<dbReference type="EMBL" id="CP011129">
    <property type="protein sequence ID" value="ALN81904.1"/>
    <property type="molecule type" value="Genomic_DNA"/>
</dbReference>
<protein>
    <submittedName>
        <fullName evidence="2">Putative transmembrane protein</fullName>
    </submittedName>
</protein>
<dbReference type="Proteomes" id="UP000060787">
    <property type="component" value="Chromosome"/>
</dbReference>
<gene>
    <name evidence="2" type="ORF">LA76x_3782</name>
</gene>
<dbReference type="KEGG" id="laq:GLA29479_940"/>
<reference evidence="2 3" key="1">
    <citation type="journal article" date="2015" name="BMC Genomics">
        <title>Comparative genomics and metabolic profiling of the genus Lysobacter.</title>
        <authorList>
            <person name="de Bruijn I."/>
            <person name="Cheng X."/>
            <person name="de Jager V."/>
            <person name="Exposito R.G."/>
            <person name="Watrous J."/>
            <person name="Patel N."/>
            <person name="Postma J."/>
            <person name="Dorrestein P.C."/>
            <person name="Kobayashi D."/>
            <person name="Raaijmakers J.M."/>
        </authorList>
    </citation>
    <scope>NUCLEOTIDE SEQUENCE [LARGE SCALE GENOMIC DNA]</scope>
    <source>
        <strain evidence="2 3">76</strain>
    </source>
</reference>
<evidence type="ECO:0000256" key="1">
    <source>
        <dbReference type="SAM" id="Phobius"/>
    </source>
</evidence>
<dbReference type="PATRIC" id="fig|84531.7.peg.936"/>
<feature type="transmembrane region" description="Helical" evidence="1">
    <location>
        <begin position="6"/>
        <end position="26"/>
    </location>
</feature>
<keyword evidence="3" id="KW-1185">Reference proteome</keyword>
<organism evidence="2 3">
    <name type="scientific">Lysobacter antibioticus</name>
    <dbReference type="NCBI Taxonomy" id="84531"/>
    <lineage>
        <taxon>Bacteria</taxon>
        <taxon>Pseudomonadati</taxon>
        <taxon>Pseudomonadota</taxon>
        <taxon>Gammaproteobacteria</taxon>
        <taxon>Lysobacterales</taxon>
        <taxon>Lysobacteraceae</taxon>
        <taxon>Lysobacter</taxon>
    </lineage>
</organism>
<feature type="transmembrane region" description="Helical" evidence="1">
    <location>
        <begin position="112"/>
        <end position="129"/>
    </location>
</feature>
<dbReference type="RefSeq" id="WP_057918808.1">
    <property type="nucleotide sequence ID" value="NZ_CP011129.1"/>
</dbReference>
<feature type="transmembrane region" description="Helical" evidence="1">
    <location>
        <begin position="71"/>
        <end position="92"/>
    </location>
</feature>
<keyword evidence="1" id="KW-0472">Membrane</keyword>
<name>A0A0S2DT99_LYSAN</name>
<keyword evidence="1 2" id="KW-0812">Transmembrane</keyword>
<dbReference type="eggNOG" id="ENOG5031IGT">
    <property type="taxonomic scope" value="Bacteria"/>
</dbReference>
<dbReference type="AlphaFoldDB" id="A0A0S2DT99"/>
<evidence type="ECO:0000313" key="3">
    <source>
        <dbReference type="Proteomes" id="UP000060787"/>
    </source>
</evidence>
<proteinExistence type="predicted"/>
<dbReference type="STRING" id="84531.LA76x_3782"/>
<dbReference type="KEGG" id="lab:LA76x_3782"/>